<dbReference type="SUPFAM" id="SSF48452">
    <property type="entry name" value="TPR-like"/>
    <property type="match status" value="1"/>
</dbReference>
<sequence>MQADCAMGGDGKEDRVNDSTDAFDEDRFLAELDAIFSSHRGATDAEPSILQALADAENAGDDAGTLTVLNEAIGFYRSQGRNQDVQWMVQRALELGLRMGITGTDAWTTTLINAATGMRAAGLHDQAEDLYKQALESANATLSPTDRRMAALHNNLSMLYSETGRPRQALAELRAALDILESSSPDPDHDVDIAATHANMALILLDVAAQSSESDEYLRQADHHALTALSLYRAAGAEHESHYASALAAMAQVSYARGLFDDAVAFYGKALALIEECYGTDADSYRVTKQNLEDARLRAGKRTPDDTSSPAPPVQSGDDRRRHDDAAADGPDIPHPTDEVPHATSRVHASSAEPAAEPSAPSSISGLDLSRRYWEAYGKPLLDGRYSRFRDRTAVGLVGHGSECYGFDDDISHDHDFGPGFCLWLTAEDYAVIGADLQHDYEGLPESFMGFGPRVRTPRAQGQGRRVGVFEIGDFFESLTGLREAPSADKPHEWLMLDEPTLAAATNGRVFRDPYGMFSRTRRGFMLMPDDVRLSLISRRLGMMAQSGQYNLPRMLERGDPAGAWLSIGQFVDATSSLVFLLNNPASVGYLPYYKWRFAALRRLSKRMGSVLPQVAAGLEDIMRLSSAACYAGVGFGEGGKGASTSMAAVRKHVEDVCADVASELRREGLSESTETFLEWQRPYVESRITSDSPLLRSLED</sequence>
<dbReference type="Pfam" id="PF13374">
    <property type="entry name" value="TPR_10"/>
    <property type="match status" value="1"/>
</dbReference>
<organism evidence="5 6">
    <name type="scientific">Bifidobacterium minimum</name>
    <dbReference type="NCBI Taxonomy" id="1693"/>
    <lineage>
        <taxon>Bacteria</taxon>
        <taxon>Bacillati</taxon>
        <taxon>Actinomycetota</taxon>
        <taxon>Actinomycetes</taxon>
        <taxon>Bifidobacteriales</taxon>
        <taxon>Bifidobacteriaceae</taxon>
        <taxon>Bifidobacterium</taxon>
    </lineage>
</organism>
<dbReference type="PANTHER" id="PTHR45641">
    <property type="entry name" value="TETRATRICOPEPTIDE REPEAT PROTEIN (AFU_ORTHOLOGUE AFUA_6G03870)"/>
    <property type="match status" value="1"/>
</dbReference>
<proteinExistence type="predicted"/>
<evidence type="ECO:0000259" key="4">
    <source>
        <dbReference type="Pfam" id="PF13228"/>
    </source>
</evidence>
<gene>
    <name evidence="5" type="ORF">BMIN_0176</name>
</gene>
<feature type="region of interest" description="Disordered" evidence="3">
    <location>
        <begin position="297"/>
        <end position="365"/>
    </location>
</feature>
<evidence type="ECO:0000313" key="5">
    <source>
        <dbReference type="EMBL" id="KFI72284.1"/>
    </source>
</evidence>
<dbReference type="STRING" id="1693.BMIN_0176"/>
<dbReference type="SMART" id="SM00028">
    <property type="entry name" value="TPR"/>
    <property type="match status" value="3"/>
</dbReference>
<feature type="compositionally biased region" description="Low complexity" evidence="3">
    <location>
        <begin position="349"/>
        <end position="363"/>
    </location>
</feature>
<comment type="caution">
    <text evidence="5">The sequence shown here is derived from an EMBL/GenBank/DDBJ whole genome shotgun (WGS) entry which is preliminary data.</text>
</comment>
<evidence type="ECO:0000313" key="6">
    <source>
        <dbReference type="Proteomes" id="UP000029014"/>
    </source>
</evidence>
<keyword evidence="1" id="KW-0677">Repeat</keyword>
<dbReference type="Proteomes" id="UP000029014">
    <property type="component" value="Unassembled WGS sequence"/>
</dbReference>
<accession>A0A087BMN4</accession>
<dbReference type="InterPro" id="IPR019734">
    <property type="entry name" value="TPR_rpt"/>
</dbReference>
<evidence type="ECO:0000256" key="3">
    <source>
        <dbReference type="SAM" id="MobiDB-lite"/>
    </source>
</evidence>
<dbReference type="AlphaFoldDB" id="A0A087BMN4"/>
<reference evidence="5 6" key="1">
    <citation type="submission" date="2014-03" db="EMBL/GenBank/DDBJ databases">
        <title>Genomics of Bifidobacteria.</title>
        <authorList>
            <person name="Ventura M."/>
            <person name="Milani C."/>
            <person name="Lugli G.A."/>
        </authorList>
    </citation>
    <scope>NUCLEOTIDE SEQUENCE [LARGE SCALE GENOMIC DNA]</scope>
    <source>
        <strain evidence="5 6">LMG 11592</strain>
    </source>
</reference>
<feature type="compositionally biased region" description="Basic and acidic residues" evidence="3">
    <location>
        <begin position="317"/>
        <end position="326"/>
    </location>
</feature>
<feature type="domain" description="DUF4037" evidence="4">
    <location>
        <begin position="494"/>
        <end position="596"/>
    </location>
</feature>
<dbReference type="PANTHER" id="PTHR45641:SF19">
    <property type="entry name" value="NEPHROCYSTIN-3"/>
    <property type="match status" value="1"/>
</dbReference>
<protein>
    <submittedName>
        <fullName evidence="5">TPR repeat-containing protein</fullName>
    </submittedName>
</protein>
<dbReference type="InterPro" id="IPR011990">
    <property type="entry name" value="TPR-like_helical_dom_sf"/>
</dbReference>
<evidence type="ECO:0000256" key="1">
    <source>
        <dbReference type="ARBA" id="ARBA00022737"/>
    </source>
</evidence>
<keyword evidence="2" id="KW-0802">TPR repeat</keyword>
<dbReference type="InterPro" id="IPR025117">
    <property type="entry name" value="DUF4037"/>
</dbReference>
<dbReference type="Gene3D" id="1.25.40.10">
    <property type="entry name" value="Tetratricopeptide repeat domain"/>
    <property type="match status" value="2"/>
</dbReference>
<dbReference type="Pfam" id="PF13228">
    <property type="entry name" value="DUF4037"/>
    <property type="match status" value="1"/>
</dbReference>
<keyword evidence="6" id="KW-1185">Reference proteome</keyword>
<dbReference type="Pfam" id="PF13424">
    <property type="entry name" value="TPR_12"/>
    <property type="match status" value="1"/>
</dbReference>
<dbReference type="eggNOG" id="COG0457">
    <property type="taxonomic scope" value="Bacteria"/>
</dbReference>
<evidence type="ECO:0000256" key="2">
    <source>
        <dbReference type="ARBA" id="ARBA00022803"/>
    </source>
</evidence>
<name>A0A087BMN4_9BIFI</name>
<dbReference type="EMBL" id="JGZD01000009">
    <property type="protein sequence ID" value="KFI72284.1"/>
    <property type="molecule type" value="Genomic_DNA"/>
</dbReference>